<keyword evidence="2 10" id="KW-0723">Serine/threonine-protein kinase</keyword>
<feature type="domain" description="Protein kinase" evidence="12">
    <location>
        <begin position="95"/>
        <end position="363"/>
    </location>
</feature>
<dbReference type="PROSITE" id="PS00107">
    <property type="entry name" value="PROTEIN_KINASE_ATP"/>
    <property type="match status" value="1"/>
</dbReference>
<comment type="catalytic activity">
    <reaction evidence="8">
        <text>L-seryl-[protein] + ATP = O-phospho-L-seryl-[protein] + ADP + H(+)</text>
        <dbReference type="Rhea" id="RHEA:17989"/>
        <dbReference type="Rhea" id="RHEA-COMP:9863"/>
        <dbReference type="Rhea" id="RHEA-COMP:11604"/>
        <dbReference type="ChEBI" id="CHEBI:15378"/>
        <dbReference type="ChEBI" id="CHEBI:29999"/>
        <dbReference type="ChEBI" id="CHEBI:30616"/>
        <dbReference type="ChEBI" id="CHEBI:83421"/>
        <dbReference type="ChEBI" id="CHEBI:456216"/>
        <dbReference type="EC" id="2.7.11.11"/>
    </reaction>
</comment>
<dbReference type="Gene3D" id="3.30.200.20">
    <property type="entry name" value="Phosphorylase Kinase, domain 1"/>
    <property type="match status" value="1"/>
</dbReference>
<dbReference type="GO" id="GO:0004691">
    <property type="term" value="F:cAMP-dependent protein kinase activity"/>
    <property type="evidence" value="ECO:0007669"/>
    <property type="project" value="UniProtKB-EC"/>
</dbReference>
<dbReference type="GO" id="GO:0005829">
    <property type="term" value="C:cytosol"/>
    <property type="evidence" value="ECO:0007669"/>
    <property type="project" value="TreeGrafter"/>
</dbReference>
<gene>
    <name evidence="14" type="ORF">UCRPC4_g03655</name>
</gene>
<feature type="domain" description="AGC-kinase C-terminal" evidence="13">
    <location>
        <begin position="364"/>
        <end position="424"/>
    </location>
</feature>
<evidence type="ECO:0000256" key="11">
    <source>
        <dbReference type="SAM" id="MobiDB-lite"/>
    </source>
</evidence>
<evidence type="ECO:0000313" key="15">
    <source>
        <dbReference type="Proteomes" id="UP000053317"/>
    </source>
</evidence>
<keyword evidence="6 9" id="KW-0067">ATP-binding</keyword>
<dbReference type="EC" id="2.7.11.11" evidence="1"/>
<keyword evidence="5 14" id="KW-0418">Kinase</keyword>
<comment type="catalytic activity">
    <reaction evidence="7">
        <text>L-threonyl-[protein] + ATP = O-phospho-L-threonyl-[protein] + ADP + H(+)</text>
        <dbReference type="Rhea" id="RHEA:46608"/>
        <dbReference type="Rhea" id="RHEA-COMP:11060"/>
        <dbReference type="Rhea" id="RHEA-COMP:11605"/>
        <dbReference type="ChEBI" id="CHEBI:15378"/>
        <dbReference type="ChEBI" id="CHEBI:30013"/>
        <dbReference type="ChEBI" id="CHEBI:30616"/>
        <dbReference type="ChEBI" id="CHEBI:61977"/>
        <dbReference type="ChEBI" id="CHEBI:456216"/>
        <dbReference type="EC" id="2.7.11.11"/>
    </reaction>
</comment>
<dbReference type="FunFam" id="1.10.510.10:FF:000005">
    <property type="entry name" value="cAMP-dependent protein kinase catalytic subunit alpha"/>
    <property type="match status" value="1"/>
</dbReference>
<evidence type="ECO:0000256" key="8">
    <source>
        <dbReference type="ARBA" id="ARBA00047454"/>
    </source>
</evidence>
<dbReference type="Pfam" id="PF00069">
    <property type="entry name" value="Pkinase"/>
    <property type="match status" value="1"/>
</dbReference>
<dbReference type="SMART" id="SM00133">
    <property type="entry name" value="S_TK_X"/>
    <property type="match status" value="1"/>
</dbReference>
<evidence type="ECO:0000259" key="13">
    <source>
        <dbReference type="PROSITE" id="PS51285"/>
    </source>
</evidence>
<comment type="similarity">
    <text evidence="10">Belongs to the protein kinase superfamily.</text>
</comment>
<proteinExistence type="inferred from homology"/>
<feature type="compositionally biased region" description="Polar residues" evidence="11">
    <location>
        <begin position="1"/>
        <end position="16"/>
    </location>
</feature>
<keyword evidence="4 9" id="KW-0547">Nucleotide-binding</keyword>
<dbReference type="GO" id="GO:0005524">
    <property type="term" value="F:ATP binding"/>
    <property type="evidence" value="ECO:0007669"/>
    <property type="project" value="UniProtKB-UniRule"/>
</dbReference>
<feature type="compositionally biased region" description="Polar residues" evidence="11">
    <location>
        <begin position="38"/>
        <end position="51"/>
    </location>
</feature>
<evidence type="ECO:0000256" key="9">
    <source>
        <dbReference type="PROSITE-ProRule" id="PRU10141"/>
    </source>
</evidence>
<evidence type="ECO:0000256" key="1">
    <source>
        <dbReference type="ARBA" id="ARBA00012444"/>
    </source>
</evidence>
<evidence type="ECO:0000256" key="6">
    <source>
        <dbReference type="ARBA" id="ARBA00022840"/>
    </source>
</evidence>
<dbReference type="PANTHER" id="PTHR24353">
    <property type="entry name" value="CYCLIC NUCLEOTIDE-DEPENDENT PROTEIN KINASE"/>
    <property type="match status" value="1"/>
</dbReference>
<evidence type="ECO:0000256" key="2">
    <source>
        <dbReference type="ARBA" id="ARBA00022527"/>
    </source>
</evidence>
<organism evidence="14 15">
    <name type="scientific">Phaeomoniella chlamydospora</name>
    <name type="common">Phaeoacremonium chlamydosporum</name>
    <dbReference type="NCBI Taxonomy" id="158046"/>
    <lineage>
        <taxon>Eukaryota</taxon>
        <taxon>Fungi</taxon>
        <taxon>Dikarya</taxon>
        <taxon>Ascomycota</taxon>
        <taxon>Pezizomycotina</taxon>
        <taxon>Eurotiomycetes</taxon>
        <taxon>Chaetothyriomycetidae</taxon>
        <taxon>Phaeomoniellales</taxon>
        <taxon>Phaeomoniellaceae</taxon>
        <taxon>Phaeomoniella</taxon>
    </lineage>
</organism>
<sequence>MTALATPTQLSDNSHWPFNKLKEKLSDKSDDDDDEQSHNGSRNGNGVDGQTLQDEKDFITAYEERQEVLKPSEIAQDAKNKLLGSSSHNLSVHDFQLMKTVGTGTFARVWLARFADSKEEDNDKVFALKVLRKVDVIKLKQVEHVRNERNNLGAVAGHPFITTLITSFSDDQCLYMLLNYCPGGEVFSYLRKAKRFPERPHTVLYAAEIVLVLEFLHNAHGIAYRDLKPENILLDAEGHIKIVDFGFAKEIHDRETYTLCGTPEYLAPEVIKNSGHGKAVDWWALGILIYEFIVGQPPFWDSNPLRIYEQIVAGRLRFPSPSHSLKVSESAKDLIQGLCKVEPTERLGYIAGGAQRVKDHEFFRGINWEDIYYKRAGKGPILPKVEWAGDAGNFDDYPDPPSLSDKDTYTDEMRENYEDSFKDF</sequence>
<dbReference type="GO" id="GO:0005952">
    <property type="term" value="C:cAMP-dependent protein kinase complex"/>
    <property type="evidence" value="ECO:0007669"/>
    <property type="project" value="TreeGrafter"/>
</dbReference>
<dbReference type="Gene3D" id="1.10.510.10">
    <property type="entry name" value="Transferase(Phosphotransferase) domain 1"/>
    <property type="match status" value="1"/>
</dbReference>
<keyword evidence="3" id="KW-0808">Transferase</keyword>
<accession>A0A0G2EH56</accession>
<reference evidence="14 15" key="2">
    <citation type="submission" date="2015-05" db="EMBL/GenBank/DDBJ databases">
        <authorList>
            <person name="Morales-Cruz A."/>
            <person name="Amrine K.C."/>
            <person name="Cantu D."/>
        </authorList>
    </citation>
    <scope>NUCLEOTIDE SEQUENCE [LARGE SCALE GENOMIC DNA]</scope>
    <source>
        <strain evidence="14">UCRPC4</strain>
    </source>
</reference>
<dbReference type="Proteomes" id="UP000053317">
    <property type="component" value="Unassembled WGS sequence"/>
</dbReference>
<dbReference type="InterPro" id="IPR008271">
    <property type="entry name" value="Ser/Thr_kinase_AS"/>
</dbReference>
<dbReference type="SMART" id="SM00220">
    <property type="entry name" value="S_TKc"/>
    <property type="match status" value="1"/>
</dbReference>
<dbReference type="EMBL" id="LCWF01000084">
    <property type="protein sequence ID" value="KKY21551.1"/>
    <property type="molecule type" value="Genomic_DNA"/>
</dbReference>
<name>A0A0G2EH56_PHACM</name>
<dbReference type="SUPFAM" id="SSF56112">
    <property type="entry name" value="Protein kinase-like (PK-like)"/>
    <property type="match status" value="1"/>
</dbReference>
<evidence type="ECO:0000256" key="3">
    <source>
        <dbReference type="ARBA" id="ARBA00022679"/>
    </source>
</evidence>
<dbReference type="PROSITE" id="PS51285">
    <property type="entry name" value="AGC_KINASE_CTER"/>
    <property type="match status" value="1"/>
</dbReference>
<dbReference type="PROSITE" id="PS00108">
    <property type="entry name" value="PROTEIN_KINASE_ST"/>
    <property type="match status" value="1"/>
</dbReference>
<evidence type="ECO:0000256" key="4">
    <source>
        <dbReference type="ARBA" id="ARBA00022741"/>
    </source>
</evidence>
<dbReference type="InterPro" id="IPR017441">
    <property type="entry name" value="Protein_kinase_ATP_BS"/>
</dbReference>
<dbReference type="PROSITE" id="PS50011">
    <property type="entry name" value="PROTEIN_KINASE_DOM"/>
    <property type="match status" value="1"/>
</dbReference>
<evidence type="ECO:0000256" key="7">
    <source>
        <dbReference type="ARBA" id="ARBA00047292"/>
    </source>
</evidence>
<evidence type="ECO:0000256" key="5">
    <source>
        <dbReference type="ARBA" id="ARBA00022777"/>
    </source>
</evidence>
<comment type="caution">
    <text evidence="14">The sequence shown here is derived from an EMBL/GenBank/DDBJ whole genome shotgun (WGS) entry which is preliminary data.</text>
</comment>
<dbReference type="CDD" id="cd05580">
    <property type="entry name" value="STKc_PKA_like"/>
    <property type="match status" value="1"/>
</dbReference>
<dbReference type="AlphaFoldDB" id="A0A0G2EH56"/>
<dbReference type="PANTHER" id="PTHR24353:SF37">
    <property type="entry name" value="CAMP-DEPENDENT PROTEIN KINASE CATALYTIC SUBUNIT PRKX"/>
    <property type="match status" value="1"/>
</dbReference>
<keyword evidence="15" id="KW-1185">Reference proteome</keyword>
<dbReference type="InterPro" id="IPR011009">
    <property type="entry name" value="Kinase-like_dom_sf"/>
</dbReference>
<protein>
    <recommendedName>
        <fullName evidence="1">cAMP-dependent protein kinase</fullName>
        <ecNumber evidence="1">2.7.11.11</ecNumber>
    </recommendedName>
</protein>
<dbReference type="InterPro" id="IPR000719">
    <property type="entry name" value="Prot_kinase_dom"/>
</dbReference>
<dbReference type="InterPro" id="IPR000961">
    <property type="entry name" value="AGC-kinase_C"/>
</dbReference>
<reference evidence="14 15" key="1">
    <citation type="submission" date="2015-05" db="EMBL/GenBank/DDBJ databases">
        <title>Distinctive expansion of gene families associated with plant cell wall degradation and secondary metabolism in the genomes of grapevine trunk pathogens.</title>
        <authorList>
            <person name="Lawrence D.P."/>
            <person name="Travadon R."/>
            <person name="Rolshausen P.E."/>
            <person name="Baumgartner K."/>
        </authorList>
    </citation>
    <scope>NUCLEOTIDE SEQUENCE [LARGE SCALE GENOMIC DNA]</scope>
    <source>
        <strain evidence="14">UCRPC4</strain>
    </source>
</reference>
<evidence type="ECO:0000313" key="14">
    <source>
        <dbReference type="EMBL" id="KKY21551.1"/>
    </source>
</evidence>
<feature type="region of interest" description="Disordered" evidence="11">
    <location>
        <begin position="1"/>
        <end position="51"/>
    </location>
</feature>
<dbReference type="OrthoDB" id="63267at2759"/>
<evidence type="ECO:0000256" key="10">
    <source>
        <dbReference type="RuleBase" id="RU000304"/>
    </source>
</evidence>
<feature type="binding site" evidence="9">
    <location>
        <position position="129"/>
    </location>
    <ligand>
        <name>ATP</name>
        <dbReference type="ChEBI" id="CHEBI:30616"/>
    </ligand>
</feature>
<evidence type="ECO:0000259" key="12">
    <source>
        <dbReference type="PROSITE" id="PS50011"/>
    </source>
</evidence>